<feature type="domain" description="VWFA" evidence="2">
    <location>
        <begin position="650"/>
        <end position="844"/>
    </location>
</feature>
<dbReference type="SUPFAM" id="SSF53300">
    <property type="entry name" value="vWA-like"/>
    <property type="match status" value="8"/>
</dbReference>
<dbReference type="OrthoDB" id="5842890at2759"/>
<dbReference type="CTD" id="182256"/>
<keyword evidence="4" id="KW-1185">Reference proteome</keyword>
<dbReference type="Reactome" id="R-CEL-2022090">
    <property type="pathway name" value="Assembly of collagen fibrils and other multimeric structures"/>
</dbReference>
<evidence type="ECO:0000259" key="2">
    <source>
        <dbReference type="PROSITE" id="PS50234"/>
    </source>
</evidence>
<keyword evidence="1" id="KW-0472">Membrane</keyword>
<dbReference type="PANTHER" id="PTHR22588:SF7">
    <property type="entry name" value="VWFA DOMAIN-CONTAINING PROTEIN"/>
    <property type="match status" value="1"/>
</dbReference>
<evidence type="ECO:0007829" key="6">
    <source>
        <dbReference type="PeptideAtlas" id="Q9N5F6"/>
    </source>
</evidence>
<feature type="domain" description="VWFA" evidence="2">
    <location>
        <begin position="1701"/>
        <end position="1815"/>
    </location>
</feature>
<dbReference type="SMR" id="Q9N5F6"/>
<dbReference type="PeptideAtlas" id="Q9N5F6"/>
<accession>Q9N5F6</accession>
<reference evidence="3 4" key="1">
    <citation type="journal article" date="1998" name="Science">
        <title>Genome sequence of the nematode C. elegans: a platform for investigating biology.</title>
        <authorList>
            <consortium name="The C. elegans sequencing consortium"/>
            <person name="Sulson J.E."/>
            <person name="Waterston R."/>
        </authorList>
    </citation>
    <scope>NUCLEOTIDE SEQUENCE [LARGE SCALE GENOMIC DNA]</scope>
    <source>
        <strain evidence="3 4">Bristol N2</strain>
    </source>
</reference>
<evidence type="ECO:0000256" key="1">
    <source>
        <dbReference type="SAM" id="Phobius"/>
    </source>
</evidence>
<dbReference type="GeneID" id="182256"/>
<evidence type="ECO:0000313" key="3">
    <source>
        <dbReference type="EMBL" id="CCD63165.2"/>
    </source>
</evidence>
<dbReference type="Gene3D" id="3.40.50.410">
    <property type="entry name" value="von Willebrand factor, type A domain"/>
    <property type="match status" value="5"/>
</dbReference>
<accession>G4RW00</accession>
<dbReference type="AGR" id="WB:WBGene00020128"/>
<dbReference type="HOGENOM" id="CLU_236494_0_0_1"/>
<feature type="domain" description="VWFA" evidence="2">
    <location>
        <begin position="1298"/>
        <end position="1464"/>
    </location>
</feature>
<dbReference type="PROSITE" id="PS50234">
    <property type="entry name" value="VWFA"/>
    <property type="match status" value="6"/>
</dbReference>
<evidence type="ECO:0000313" key="4">
    <source>
        <dbReference type="Proteomes" id="UP000001940"/>
    </source>
</evidence>
<dbReference type="WormBase" id="R193.2">
    <property type="protein sequence ID" value="CE48098"/>
    <property type="gene ID" value="WBGene00020128"/>
</dbReference>
<feature type="domain" description="VWFA" evidence="2">
    <location>
        <begin position="1094"/>
        <end position="1284"/>
    </location>
</feature>
<dbReference type="FunCoup" id="Q9N5F6">
    <property type="interactions" value="354"/>
</dbReference>
<dbReference type="Reactome" id="R-CEL-1650814">
    <property type="pathway name" value="Collagen biosynthesis and modifying enzymes"/>
</dbReference>
<dbReference type="Reactome" id="R-CEL-1442490">
    <property type="pathway name" value="Collagen degradation"/>
</dbReference>
<dbReference type="Reactome" id="R-CEL-8948216">
    <property type="pathway name" value="Collagen chain trimerization"/>
</dbReference>
<gene>
    <name evidence="3" type="ORF">CELE_R193.2</name>
    <name evidence="3 5" type="ORF">R193.2</name>
</gene>
<feature type="domain" description="VWFA" evidence="2">
    <location>
        <begin position="451"/>
        <end position="588"/>
    </location>
</feature>
<dbReference type="Reactome" id="R-CEL-216083">
    <property type="pathway name" value="Integrin cell surface interactions"/>
</dbReference>
<sequence length="1897" mass="206868">MGFVDFIKSLKLREWVNIGFFFVSLAMLIAGSVMLGVAIASIPPMPPMPEDIPTTTPVPTIQPVVIFTTSLVAGISWNSDYANSNSDAFKTLATGISTNISNAYTSPTNSFGSAPLTTQINAFTQNPNGVNFYAELIFPDTTATPASVINALSSQGYLTNAFVSSTSQCSGLIPPTQPVNPSVSPSVPPSNMPPTTTAPMKLGAVCDSSSTPFRNIFLVDVSVPIIGTLDNKLAMISNYLSNAASLVNLDQNTNWNNQEFRLVVYGANEPTPMGRARNQPAWASIVANLNSSIVNPTGADGHQLTDALRFVYNNYRPIPGVAGNIIVVGDGFDFDEAQSASPIASALKSQYFFSLGFILMSTSQAQQGVVMQLATDYSHFYPIDTVDYLMNPSVLQTQAQWICAAFYPTAAPPTPPPTRLPLITTIGTTTNPAVRTTVNPLFPPIASCKQNVLFLIDQSQTLLLSGYNSAIQFAKNTATSLSTYNSQTTFAFIIYNQVVIAESNGYTDLQTFTGAISNAGQQLGTSDVTVGFNEALNFIKTKSQYNDDSVTSLLYYITDGTDYAGLVPKVINTTLTIRSQLQTEVIGVDLIETVQSKQNVQNATQFGVYDGYSQSIYVGVSQPNGILDANILNSTNHQLRCKDYSNCYTGLTFVIETSEAEGANYIDVETRAVLNVMSHYQSMISPFKMSVSLVYFSSPDNLAPNQSGQSAVLLDHATDGNSAINTLNNTNLPIGAASDLQLGFSLTANNIRNGYLQNNNLVIFFARGNYEKLSNCCPDPTADAAAVRQLATVQGVVIGPYSSKNQLDALTGSNSIDANAIMGSSPLNTTDSRASVAQKISDAILPVVDNFMNNQYCPGIPQFVNPPCEDPIDTLILLHANNQNNWNNILNFTAYQLIPDLLGATGAVSGRALTSSTPINFAIASYYYLDVLIHADFTYLLSPADYQSLVSSITFRPTQGTATLSTAYKKAIEIFQDGRNYASKNVILITDRMDISDMENAFSEHDAMVQLVGGYTSALTINTNTIPGADYQVNINAYQLSGYNKYSVRQLANSLTQHTCIYLPLQPPTQQPASPSPTLPGPIPVVKARSVWPDITLLVDTSSSPDNAMTDVYFEKIRTFLDILLIKYSVGEKGSRFTLATFDGTTVEYSCIFVQTNNYYDLSSCRNEKLSLFSRSHQNYRDVASVLANVRQNVYENTTSGYRALNENFLVLFTLGSSSSSVSQELSNLQRKGIRTISIGLSSNMTPSALSSFAQNAFMVSDWNSSFTGIDTNYNLADRIYQMTTKKRTPSTSNFFGNLIYVVDQSGNSYADHSNIVQFVSDSVTPFLVGNIKTQISIVPFSDNVIAPLQLSSSQLAVDQYLTSWKSSMSSSSYTANVGNAIQYVSNMIGNQPDRPTYIIYVVGSTNLTGTSYSKQLLSGQQLYVANYNQSASTNFQELVYSSNNVFSVSSSIHLLNRVVSMQVSTPNPVLALSNRIYSDQQSEDSITFPTSSIAADIIFLLDETGLTDSDFSIMKSFLQDFTSKFSVGPSSTQFALQTYNGRTIPHDGFHLFESTSNDVVKQRIQQLTLAKATENSTDADLAGAIEQEIFFFLTEANGWRDDVTTYTIILSHADSFYTKDTGTAMQIKNLTSVFALGLNNQRFDYVRNFTNTGFYETVRNVSSLSINSPAVNDLLVTLNNDYKNTIYPTPISGKDAVKADYIFLVDSALGEGYTQNVQNFLNSFITNVGNFTSTGNDTKMAVVTYGRSVNTVWSLTDLQDVTSLRIQISNFQITTSSGISNLRRGIDSIILNEPEFGVDPNRPNYIIVITGSETISPNIDGPTSRHLNTRYSTYVIQTNFDNSTFSYTPQVLGTQLTSDRVAHSPDLYLNGDRLGGFVDWISNEYTAWQLTFPNKL</sequence>
<dbReference type="Bgee" id="WBGene00020128">
    <property type="expression patterns" value="Expressed in larva and 3 other cell types or tissues"/>
</dbReference>
<dbReference type="InterPro" id="IPR052229">
    <property type="entry name" value="Collagen-VI/PIF"/>
</dbReference>
<dbReference type="PANTHER" id="PTHR22588">
    <property type="entry name" value="VWFA DOMAIN-CONTAINING PROTEIN"/>
    <property type="match status" value="1"/>
</dbReference>
<dbReference type="STRING" id="6239.R193.2.1"/>
<dbReference type="InParanoid" id="Q9N5F6"/>
<keyword evidence="1" id="KW-1133">Transmembrane helix</keyword>
<feature type="domain" description="VWFA" evidence="2">
    <location>
        <begin position="1497"/>
        <end position="1675"/>
    </location>
</feature>
<evidence type="ECO:0000313" key="5">
    <source>
        <dbReference type="WormBase" id="R193.2"/>
    </source>
</evidence>
<dbReference type="Proteomes" id="UP000001940">
    <property type="component" value="Chromosome X"/>
</dbReference>
<name>Q9N5F6_CAEEL</name>
<keyword evidence="6" id="KW-1267">Proteomics identification</keyword>
<dbReference type="OMA" id="PPCEDPI"/>
<feature type="transmembrane region" description="Helical" evidence="1">
    <location>
        <begin position="20"/>
        <end position="42"/>
    </location>
</feature>
<protein>
    <submittedName>
        <fullName evidence="3">VWFA domain-containing protein</fullName>
    </submittedName>
</protein>
<dbReference type="UCSC" id="R193.2">
    <property type="organism name" value="c. elegans"/>
</dbReference>
<dbReference type="InterPro" id="IPR002035">
    <property type="entry name" value="VWF_A"/>
</dbReference>
<dbReference type="PaxDb" id="6239-R193.2"/>
<dbReference type="eggNOG" id="ENOG502TGF3">
    <property type="taxonomic scope" value="Eukaryota"/>
</dbReference>
<organism evidence="3 4">
    <name type="scientific">Caenorhabditis elegans</name>
    <dbReference type="NCBI Taxonomy" id="6239"/>
    <lineage>
        <taxon>Eukaryota</taxon>
        <taxon>Metazoa</taxon>
        <taxon>Ecdysozoa</taxon>
        <taxon>Nematoda</taxon>
        <taxon>Chromadorea</taxon>
        <taxon>Rhabditida</taxon>
        <taxon>Rhabditina</taxon>
        <taxon>Rhabditomorpha</taxon>
        <taxon>Rhabditoidea</taxon>
        <taxon>Rhabditidae</taxon>
        <taxon>Peloderinae</taxon>
        <taxon>Caenorhabditis</taxon>
    </lineage>
</organism>
<dbReference type="CDD" id="cd00198">
    <property type="entry name" value="vWFA"/>
    <property type="match status" value="2"/>
</dbReference>
<dbReference type="KEGG" id="cel:CELE_R193.2"/>
<keyword evidence="1" id="KW-0812">Transmembrane</keyword>
<dbReference type="Reactome" id="R-CEL-186797">
    <property type="pathway name" value="Signaling by PDGF"/>
</dbReference>
<dbReference type="RefSeq" id="NP_508218.4">
    <property type="nucleotide sequence ID" value="NM_075817.4"/>
</dbReference>
<dbReference type="AlphaFoldDB" id="Q9N5F6"/>
<proteinExistence type="evidence at protein level"/>
<dbReference type="EMBL" id="BX284606">
    <property type="protein sequence ID" value="CCD63165.2"/>
    <property type="molecule type" value="Genomic_DNA"/>
</dbReference>
<dbReference type="Pfam" id="PF00092">
    <property type="entry name" value="VWA"/>
    <property type="match status" value="4"/>
</dbReference>
<dbReference type="SMART" id="SM00327">
    <property type="entry name" value="VWA"/>
    <property type="match status" value="5"/>
</dbReference>
<dbReference type="InterPro" id="IPR036465">
    <property type="entry name" value="vWFA_dom_sf"/>
</dbReference>
<dbReference type="CDD" id="cd01450">
    <property type="entry name" value="vWFA_subfamily_ECM"/>
    <property type="match status" value="1"/>
</dbReference>